<accession>A0A3P2A2E8</accession>
<dbReference type="RefSeq" id="WP_124795492.1">
    <property type="nucleotide sequence ID" value="NZ_RQYC01000013.1"/>
</dbReference>
<dbReference type="OrthoDB" id="6162707at2"/>
<reference evidence="1 2" key="1">
    <citation type="submission" date="2018-11" db="EMBL/GenBank/DDBJ databases">
        <title>Genomes From Bacteria Associated with the Canine Oral Cavity: a Test Case for Automated Genome-Based Taxonomic Assignment.</title>
        <authorList>
            <person name="Coil D.A."/>
            <person name="Jospin G."/>
            <person name="Darling A.E."/>
            <person name="Wallis C."/>
            <person name="Davis I.J."/>
            <person name="Harris S."/>
            <person name="Eisen J.A."/>
            <person name="Holcombe L.J."/>
            <person name="O'Flynn C."/>
        </authorList>
    </citation>
    <scope>NUCLEOTIDE SEQUENCE [LARGE SCALE GENOMIC DNA]</scope>
    <source>
        <strain evidence="1 2">COT-280</strain>
    </source>
</reference>
<dbReference type="Proteomes" id="UP000269923">
    <property type="component" value="Unassembled WGS sequence"/>
</dbReference>
<sequence length="395" mass="43730">MKNYWLDALSPLVFRSGKPFGAQSDTQDIVFPLPSAAAGLVRSSVMAQQAYAWQQEQNGRACLSDGDAAQLKQIVADGLFLGCMGQDGKVTVLVPKPADALYLKAPDGEQTELLRLSPRPMAENTGCDLPDGLLPVQMPTEKEEIAGKPQSGAQFWTWSDFMRWQRGETLDFASVNKNGASDLPKETRTHTAVDVESGAAKDSQLFQTAAYDFGNKAVEHHQGWESWHYGWLIRTEAELQDDLVRFGGEGRLSRLLRLPEDVLAENAGVQSLSAAEAPKGWRMTLLTPAIFAKGWESAWMRGDAPVPHTQNLRVKLRAAALERWQAVSGWDLHQHRPKAMRKAVSAGSVYWLEYVSGDWQALQNLPYQAVSDHEQDRRDGFGTAVFAPWTPPEAQ</sequence>
<dbReference type="AlphaFoldDB" id="A0A3P2A2E8"/>
<dbReference type="Pfam" id="PF09700">
    <property type="entry name" value="Cas_Cmr3"/>
    <property type="match status" value="1"/>
</dbReference>
<dbReference type="InterPro" id="IPR019117">
    <property type="entry name" value="CRISPR-assoc_protein_Cmr3"/>
</dbReference>
<evidence type="ECO:0000313" key="2">
    <source>
        <dbReference type="Proteomes" id="UP000269923"/>
    </source>
</evidence>
<proteinExistence type="predicted"/>
<organism evidence="1 2">
    <name type="scientific">Conchiformibius steedae</name>
    <dbReference type="NCBI Taxonomy" id="153493"/>
    <lineage>
        <taxon>Bacteria</taxon>
        <taxon>Pseudomonadati</taxon>
        <taxon>Pseudomonadota</taxon>
        <taxon>Betaproteobacteria</taxon>
        <taxon>Neisseriales</taxon>
        <taxon>Neisseriaceae</taxon>
        <taxon>Conchiformibius</taxon>
    </lineage>
</organism>
<dbReference type="EMBL" id="RQYC01000013">
    <property type="protein sequence ID" value="RRD89597.1"/>
    <property type="molecule type" value="Genomic_DNA"/>
</dbReference>
<keyword evidence="2" id="KW-1185">Reference proteome</keyword>
<dbReference type="Gene3D" id="3.30.70.2940">
    <property type="match status" value="1"/>
</dbReference>
<protein>
    <submittedName>
        <fullName evidence="1">Type III-B CRISPR module-associated protein Cmr3</fullName>
    </submittedName>
</protein>
<evidence type="ECO:0000313" key="1">
    <source>
        <dbReference type="EMBL" id="RRD89597.1"/>
    </source>
</evidence>
<gene>
    <name evidence="1" type="ORF">EII21_08190</name>
</gene>
<dbReference type="Gene3D" id="2.60.40.4350">
    <property type="match status" value="1"/>
</dbReference>
<comment type="caution">
    <text evidence="1">The sequence shown here is derived from an EMBL/GenBank/DDBJ whole genome shotgun (WGS) entry which is preliminary data.</text>
</comment>
<name>A0A3P2A2E8_9NEIS</name>